<dbReference type="InterPro" id="IPR018378">
    <property type="entry name" value="C-type_lectin_CS"/>
</dbReference>
<dbReference type="GO" id="GO:0030246">
    <property type="term" value="F:carbohydrate binding"/>
    <property type="evidence" value="ECO:0007669"/>
    <property type="project" value="UniProtKB-KW"/>
</dbReference>
<feature type="compositionally biased region" description="Pro residues" evidence="3">
    <location>
        <begin position="25"/>
        <end position="34"/>
    </location>
</feature>
<evidence type="ECO:0000313" key="5">
    <source>
        <dbReference type="Ensembl" id="ENSCPGP00000025302.1"/>
    </source>
</evidence>
<keyword evidence="2" id="KW-1015">Disulfide bond</keyword>
<feature type="compositionally biased region" description="Pro residues" evidence="3">
    <location>
        <begin position="1"/>
        <end position="12"/>
    </location>
</feature>
<name>A0A8C3KM56_9CHAR</name>
<evidence type="ECO:0000259" key="4">
    <source>
        <dbReference type="PROSITE" id="PS50041"/>
    </source>
</evidence>
<dbReference type="PANTHER" id="PTHR22803">
    <property type="entry name" value="MANNOSE, PHOSPHOLIPASE, LECTIN RECEPTOR RELATED"/>
    <property type="match status" value="1"/>
</dbReference>
<feature type="region of interest" description="Disordered" evidence="3">
    <location>
        <begin position="1"/>
        <end position="34"/>
    </location>
</feature>
<evidence type="ECO:0000256" key="3">
    <source>
        <dbReference type="SAM" id="MobiDB-lite"/>
    </source>
</evidence>
<dbReference type="PROSITE" id="PS00615">
    <property type="entry name" value="C_TYPE_LECTIN_1"/>
    <property type="match status" value="1"/>
</dbReference>
<dbReference type="InterPro" id="IPR001304">
    <property type="entry name" value="C-type_lectin-like"/>
</dbReference>
<proteinExistence type="predicted"/>
<dbReference type="PROSITE" id="PS50041">
    <property type="entry name" value="C_TYPE_LECTIN_2"/>
    <property type="match status" value="1"/>
</dbReference>
<dbReference type="InterPro" id="IPR050111">
    <property type="entry name" value="C-type_lectin/snaclec_domain"/>
</dbReference>
<protein>
    <recommendedName>
        <fullName evidence="4">C-type lectin domain-containing protein</fullName>
    </recommendedName>
</protein>
<dbReference type="Gene3D" id="3.10.100.10">
    <property type="entry name" value="Mannose-Binding Protein A, subunit A"/>
    <property type="match status" value="1"/>
</dbReference>
<sequence length="236" mass="26049">STPAPVPNPYHPAPALQPMSLSPRSCPPAPIPSSCPPAPVPSSCLKQWAHRCLLLSLTPCQVPGAPARARQQHGARRRSPSGPSSWHSDLTASHSPGQWLQGLSLGWRYHQGKIYYLSGEEKPWSDAEAACRFTHSHLASITSSEEQEYLAREARGGSYWIGLTAMGPRGSWHWVDGTAYNQAQSFWAPGQPDNTDHGQWGQESCAQIHPVRNGLWNDHNCNFSFPWICKRDLSMP</sequence>
<dbReference type="InterPro" id="IPR016187">
    <property type="entry name" value="CTDL_fold"/>
</dbReference>
<organism evidence="5 6">
    <name type="scientific">Calidris pygmaea</name>
    <name type="common">Spoon-billed sandpiper</name>
    <dbReference type="NCBI Taxonomy" id="425635"/>
    <lineage>
        <taxon>Eukaryota</taxon>
        <taxon>Metazoa</taxon>
        <taxon>Chordata</taxon>
        <taxon>Craniata</taxon>
        <taxon>Vertebrata</taxon>
        <taxon>Euteleostomi</taxon>
        <taxon>Archelosauria</taxon>
        <taxon>Archosauria</taxon>
        <taxon>Dinosauria</taxon>
        <taxon>Saurischia</taxon>
        <taxon>Theropoda</taxon>
        <taxon>Coelurosauria</taxon>
        <taxon>Aves</taxon>
        <taxon>Neognathae</taxon>
        <taxon>Neoaves</taxon>
        <taxon>Charadriiformes</taxon>
        <taxon>Scolopacidae</taxon>
        <taxon>Calidris</taxon>
    </lineage>
</organism>
<dbReference type="CDD" id="cd03590">
    <property type="entry name" value="CLECT_DC-SIGN_like"/>
    <property type="match status" value="1"/>
</dbReference>
<dbReference type="SUPFAM" id="SSF56436">
    <property type="entry name" value="C-type lectin-like"/>
    <property type="match status" value="1"/>
</dbReference>
<dbReference type="AlphaFoldDB" id="A0A8C3KM56"/>
<dbReference type="SMART" id="SM00034">
    <property type="entry name" value="CLECT"/>
    <property type="match status" value="1"/>
</dbReference>
<accession>A0A8C3KM56</accession>
<feature type="compositionally biased region" description="Basic residues" evidence="3">
    <location>
        <begin position="70"/>
        <end position="79"/>
    </location>
</feature>
<dbReference type="InterPro" id="IPR033989">
    <property type="entry name" value="CD209-like_CTLD"/>
</dbReference>
<feature type="domain" description="C-type lectin" evidence="4">
    <location>
        <begin position="110"/>
        <end position="230"/>
    </location>
</feature>
<reference evidence="5" key="1">
    <citation type="submission" date="2025-08" db="UniProtKB">
        <authorList>
            <consortium name="Ensembl"/>
        </authorList>
    </citation>
    <scope>IDENTIFICATION</scope>
</reference>
<reference evidence="5" key="2">
    <citation type="submission" date="2025-09" db="UniProtKB">
        <authorList>
            <consortium name="Ensembl"/>
        </authorList>
    </citation>
    <scope>IDENTIFICATION</scope>
</reference>
<dbReference type="InterPro" id="IPR016186">
    <property type="entry name" value="C-type_lectin-like/link_sf"/>
</dbReference>
<evidence type="ECO:0000313" key="6">
    <source>
        <dbReference type="Proteomes" id="UP000694419"/>
    </source>
</evidence>
<evidence type="ECO:0000256" key="1">
    <source>
        <dbReference type="ARBA" id="ARBA00022734"/>
    </source>
</evidence>
<dbReference type="Proteomes" id="UP000694419">
    <property type="component" value="Unplaced"/>
</dbReference>
<keyword evidence="1" id="KW-0430">Lectin</keyword>
<evidence type="ECO:0000256" key="2">
    <source>
        <dbReference type="ARBA" id="ARBA00023157"/>
    </source>
</evidence>
<dbReference type="Pfam" id="PF00059">
    <property type="entry name" value="Lectin_C"/>
    <property type="match status" value="1"/>
</dbReference>
<feature type="region of interest" description="Disordered" evidence="3">
    <location>
        <begin position="64"/>
        <end position="91"/>
    </location>
</feature>
<keyword evidence="6" id="KW-1185">Reference proteome</keyword>
<dbReference type="Ensembl" id="ENSCPGT00000027655.1">
    <property type="protein sequence ID" value="ENSCPGP00000025302.1"/>
    <property type="gene ID" value="ENSCPGG00000017449.1"/>
</dbReference>